<dbReference type="Proteomes" id="UP001239994">
    <property type="component" value="Unassembled WGS sequence"/>
</dbReference>
<reference evidence="1" key="1">
    <citation type="submission" date="2023-03" db="EMBL/GenBank/DDBJ databases">
        <title>Electrophorus voltai genome.</title>
        <authorList>
            <person name="Bian C."/>
        </authorList>
    </citation>
    <scope>NUCLEOTIDE SEQUENCE</scope>
    <source>
        <strain evidence="1">CB-2022</strain>
        <tissue evidence="1">Muscle</tissue>
    </source>
</reference>
<dbReference type="EMBL" id="JAROKS010000018">
    <property type="protein sequence ID" value="KAK1793393.1"/>
    <property type="molecule type" value="Genomic_DNA"/>
</dbReference>
<protein>
    <submittedName>
        <fullName evidence="1">Uncharacterized protein</fullName>
    </submittedName>
</protein>
<keyword evidence="2" id="KW-1185">Reference proteome</keyword>
<sequence length="189" mass="20248">MEVEKVLYGDPPTDSDIQSAISTNDKLPAPKILHKALPRRQVGLQPSRRLGDSPGALTGVPGLLNNPLCNFVPIPVTVSVPVALSPLVSVPVRVSVPVSVVVLVPVLPPLCLARAGTCWVTRSSGLAIWRWFWGRSPIGWCTRSRTVEEGLCHGADMDMSTAAQPVDDCKSEQSALRTHALRGEEMGAK</sequence>
<comment type="caution">
    <text evidence="1">The sequence shown here is derived from an EMBL/GenBank/DDBJ whole genome shotgun (WGS) entry which is preliminary data.</text>
</comment>
<organism evidence="1 2">
    <name type="scientific">Electrophorus voltai</name>
    <dbReference type="NCBI Taxonomy" id="2609070"/>
    <lineage>
        <taxon>Eukaryota</taxon>
        <taxon>Metazoa</taxon>
        <taxon>Chordata</taxon>
        <taxon>Craniata</taxon>
        <taxon>Vertebrata</taxon>
        <taxon>Euteleostomi</taxon>
        <taxon>Actinopterygii</taxon>
        <taxon>Neopterygii</taxon>
        <taxon>Teleostei</taxon>
        <taxon>Ostariophysi</taxon>
        <taxon>Gymnotiformes</taxon>
        <taxon>Gymnotoidei</taxon>
        <taxon>Gymnotidae</taxon>
        <taxon>Electrophorus</taxon>
    </lineage>
</organism>
<feature type="non-terminal residue" evidence="1">
    <location>
        <position position="1"/>
    </location>
</feature>
<proteinExistence type="predicted"/>
<dbReference type="AlphaFoldDB" id="A0AAD8Z598"/>
<evidence type="ECO:0000313" key="1">
    <source>
        <dbReference type="EMBL" id="KAK1793393.1"/>
    </source>
</evidence>
<name>A0AAD8Z598_9TELE</name>
<accession>A0AAD8Z598</accession>
<evidence type="ECO:0000313" key="2">
    <source>
        <dbReference type="Proteomes" id="UP001239994"/>
    </source>
</evidence>
<gene>
    <name evidence="1" type="ORF">P4O66_011770</name>
</gene>